<dbReference type="CDD" id="cd12954">
    <property type="entry name" value="MMP_TTHA0227_like_1"/>
    <property type="match status" value="1"/>
</dbReference>
<proteinExistence type="predicted"/>
<reference evidence="1 2" key="1">
    <citation type="submission" date="2019-05" db="EMBL/GenBank/DDBJ databases">
        <authorList>
            <person name="Lee S.D."/>
        </authorList>
    </citation>
    <scope>NUCLEOTIDE SEQUENCE [LARGE SCALE GENOMIC DNA]</scope>
    <source>
        <strain evidence="1 2">C5-26</strain>
    </source>
</reference>
<dbReference type="Pfam" id="PF06262">
    <property type="entry name" value="Zincin_1"/>
    <property type="match status" value="1"/>
</dbReference>
<comment type="caution">
    <text evidence="1">The sequence shown here is derived from an EMBL/GenBank/DDBJ whole genome shotgun (WGS) entry which is preliminary data.</text>
</comment>
<gene>
    <name evidence="1" type="ORF">FGL98_15165</name>
</gene>
<dbReference type="OrthoDB" id="4966605at2"/>
<evidence type="ECO:0000313" key="2">
    <source>
        <dbReference type="Proteomes" id="UP000320244"/>
    </source>
</evidence>
<accession>A0A563DZS0</accession>
<dbReference type="AlphaFoldDB" id="A0A563DZS0"/>
<name>A0A563DZS0_9MICO</name>
<dbReference type="Proteomes" id="UP000320244">
    <property type="component" value="Unassembled WGS sequence"/>
</dbReference>
<dbReference type="Gene3D" id="3.30.2010.20">
    <property type="match status" value="1"/>
</dbReference>
<reference evidence="1 2" key="2">
    <citation type="submission" date="2019-08" db="EMBL/GenBank/DDBJ databases">
        <title>Jejuicoccus antrihumi gen. nov., sp. nov., a new member of the family Dermacoccaceae isolated from a cave.</title>
        <authorList>
            <person name="Schumann P."/>
            <person name="Kim I.S."/>
        </authorList>
    </citation>
    <scope>NUCLEOTIDE SEQUENCE [LARGE SCALE GENOMIC DNA]</scope>
    <source>
        <strain evidence="1 2">C5-26</strain>
    </source>
</reference>
<dbReference type="SUPFAM" id="SSF55486">
    <property type="entry name" value="Metalloproteases ('zincins'), catalytic domain"/>
    <property type="match status" value="1"/>
</dbReference>
<organism evidence="1 2">
    <name type="scientific">Leekyejoonella antrihumi</name>
    <dbReference type="NCBI Taxonomy" id="1660198"/>
    <lineage>
        <taxon>Bacteria</taxon>
        <taxon>Bacillati</taxon>
        <taxon>Actinomycetota</taxon>
        <taxon>Actinomycetes</taxon>
        <taxon>Micrococcales</taxon>
        <taxon>Dermacoccaceae</taxon>
        <taxon>Leekyejoonella</taxon>
    </lineage>
</organism>
<dbReference type="InterPro" id="IPR038555">
    <property type="entry name" value="Zincin_1_sf"/>
</dbReference>
<sequence>MRSRSSRFDELVLDSVDHLEHRLHRPLASLEFAVEDVPPSDPAPWEAQIALGRAFPATRTTAARIVLYRRPIESRALHEADLCVLIDDVVAEQVASVLGIHPDDLED</sequence>
<dbReference type="EMBL" id="VCQV01000022">
    <property type="protein sequence ID" value="TWP35134.1"/>
    <property type="molecule type" value="Genomic_DNA"/>
</dbReference>
<evidence type="ECO:0000313" key="1">
    <source>
        <dbReference type="EMBL" id="TWP35134.1"/>
    </source>
</evidence>
<protein>
    <submittedName>
        <fullName evidence="1">Metallopeptidase family protein</fullName>
    </submittedName>
</protein>
<dbReference type="InterPro" id="IPR010428">
    <property type="entry name" value="Zincin_1"/>
</dbReference>
<keyword evidence="2" id="KW-1185">Reference proteome</keyword>